<name>A0A8B8AN42_CRAVI</name>
<accession>A0A8B8AN42</accession>
<feature type="compositionally biased region" description="Polar residues" evidence="1">
    <location>
        <begin position="1"/>
        <end position="15"/>
    </location>
</feature>
<sequence>MDRNSISKSSESNNPIDEPELVHSVAKHEAIELSGEAKAMGNEPYTVSEATCMSTKGTSVLKSEANVTKFTEEEFRRMVEQLRGHDFEKKLDLGPPSVFQLMINAVSAWIKPTPPPPPPSNTFW</sequence>
<dbReference type="KEGG" id="cvn:111103478"/>
<dbReference type="RefSeq" id="XP_022292481.1">
    <property type="nucleotide sequence ID" value="XM_022436773.1"/>
</dbReference>
<dbReference type="GeneID" id="111103478"/>
<proteinExistence type="predicted"/>
<evidence type="ECO:0000313" key="2">
    <source>
        <dbReference type="Proteomes" id="UP000694844"/>
    </source>
</evidence>
<dbReference type="Proteomes" id="UP000694844">
    <property type="component" value="Chromosome 7"/>
</dbReference>
<evidence type="ECO:0000256" key="1">
    <source>
        <dbReference type="SAM" id="MobiDB-lite"/>
    </source>
</evidence>
<organism evidence="2 3">
    <name type="scientific">Crassostrea virginica</name>
    <name type="common">Eastern oyster</name>
    <dbReference type="NCBI Taxonomy" id="6565"/>
    <lineage>
        <taxon>Eukaryota</taxon>
        <taxon>Metazoa</taxon>
        <taxon>Spiralia</taxon>
        <taxon>Lophotrochozoa</taxon>
        <taxon>Mollusca</taxon>
        <taxon>Bivalvia</taxon>
        <taxon>Autobranchia</taxon>
        <taxon>Pteriomorphia</taxon>
        <taxon>Ostreida</taxon>
        <taxon>Ostreoidea</taxon>
        <taxon>Ostreidae</taxon>
        <taxon>Crassostrea</taxon>
    </lineage>
</organism>
<dbReference type="AlphaFoldDB" id="A0A8B8AN42"/>
<protein>
    <submittedName>
        <fullName evidence="3">Uncharacterized protein LOC111103478</fullName>
    </submittedName>
</protein>
<feature type="region of interest" description="Disordered" evidence="1">
    <location>
        <begin position="1"/>
        <end position="22"/>
    </location>
</feature>
<reference evidence="3" key="1">
    <citation type="submission" date="2025-08" db="UniProtKB">
        <authorList>
            <consortium name="RefSeq"/>
        </authorList>
    </citation>
    <scope>IDENTIFICATION</scope>
    <source>
        <tissue evidence="3">Whole sample</tissue>
    </source>
</reference>
<gene>
    <name evidence="3" type="primary">LOC111103478</name>
</gene>
<evidence type="ECO:0000313" key="3">
    <source>
        <dbReference type="RefSeq" id="XP_022292481.1"/>
    </source>
</evidence>
<keyword evidence="2" id="KW-1185">Reference proteome</keyword>